<reference evidence="4" key="1">
    <citation type="submission" date="2015-12" db="EMBL/GenBank/DDBJ databases">
        <authorList>
            <person name="Shamseldin A."/>
            <person name="Moawad H."/>
            <person name="Abd El-Rahim W.M."/>
            <person name="Sadowsky M.J."/>
        </authorList>
    </citation>
    <scope>NUCLEOTIDE SEQUENCE [LARGE SCALE GENOMIC DNA]</scope>
    <source>
        <strain evidence="4">JAM AC0309</strain>
    </source>
</reference>
<feature type="chain" id="PRO_5039136138" evidence="2">
    <location>
        <begin position="35"/>
        <end position="220"/>
    </location>
</feature>
<dbReference type="RefSeq" id="WP_096422114.1">
    <property type="nucleotide sequence ID" value="NZ_AP017315.1"/>
</dbReference>
<name>A0A0U5BR21_9MICO</name>
<gene>
    <name evidence="3" type="primary">nqrB</name>
    <name evidence="3" type="ORF">MalAC0309_1879</name>
</gene>
<evidence type="ECO:0000256" key="2">
    <source>
        <dbReference type="SAM" id="SignalP"/>
    </source>
</evidence>
<feature type="region of interest" description="Disordered" evidence="1">
    <location>
        <begin position="38"/>
        <end position="69"/>
    </location>
</feature>
<evidence type="ECO:0000313" key="3">
    <source>
        <dbReference type="EMBL" id="BAU32726.1"/>
    </source>
</evidence>
<proteinExistence type="predicted"/>
<dbReference type="OrthoDB" id="5108077at2"/>
<dbReference type="PROSITE" id="PS51257">
    <property type="entry name" value="PROKAR_LIPOPROTEIN"/>
    <property type="match status" value="1"/>
</dbReference>
<feature type="compositionally biased region" description="Low complexity" evidence="1">
    <location>
        <begin position="42"/>
        <end position="62"/>
    </location>
</feature>
<accession>A0A0U5BR21</accession>
<protein>
    <submittedName>
        <fullName evidence="3">Na(+)-translocating NADH-quinone reductase subun it B</fullName>
    </submittedName>
</protein>
<dbReference type="AlphaFoldDB" id="A0A0U5BR21"/>
<keyword evidence="2" id="KW-0732">Signal</keyword>
<dbReference type="Proteomes" id="UP000218965">
    <property type="component" value="Chromosome"/>
</dbReference>
<dbReference type="KEGG" id="malk:MalAC0309_1879"/>
<feature type="signal peptide" evidence="2">
    <location>
        <begin position="1"/>
        <end position="34"/>
    </location>
</feature>
<reference evidence="3 4" key="2">
    <citation type="submission" date="2016-01" db="EMBL/GenBank/DDBJ databases">
        <title>Microcella alkaliphila JAM AC0309 whole genome shotgun sequence.</title>
        <authorList>
            <person name="Kurata A."/>
            <person name="Hirose Y."/>
            <person name="Kishimoto N."/>
            <person name="Kobayashi T."/>
        </authorList>
    </citation>
    <scope>NUCLEOTIDE SEQUENCE [LARGE SCALE GENOMIC DNA]</scope>
    <source>
        <strain evidence="3 4">JAM AC0309</strain>
    </source>
</reference>
<dbReference type="EMBL" id="AP017315">
    <property type="protein sequence ID" value="BAU32726.1"/>
    <property type="molecule type" value="Genomic_DNA"/>
</dbReference>
<organism evidence="3 4">
    <name type="scientific">Microcella alkaliphila</name>
    <dbReference type="NCBI Taxonomy" id="279828"/>
    <lineage>
        <taxon>Bacteria</taxon>
        <taxon>Bacillati</taxon>
        <taxon>Actinomycetota</taxon>
        <taxon>Actinomycetes</taxon>
        <taxon>Micrococcales</taxon>
        <taxon>Microbacteriaceae</taxon>
        <taxon>Microcella</taxon>
    </lineage>
</organism>
<evidence type="ECO:0000256" key="1">
    <source>
        <dbReference type="SAM" id="MobiDB-lite"/>
    </source>
</evidence>
<sequence>MTQPARPRARVRLDTSIRAAALTVAALLALAGCAGPDPNTLPSSPDAPASASPTPDADAGIDPGDGDTDDVVALPGCDEIYSPELTAELTDEGRESLGDTAAAGAGGWGSGDAVIVALLQGAMERVSCSWILPFSESGSTTTIIRIDDATADFVAEHLTDTAGFTGSSALGGQLYTLVVDGDFPYSEAHLIVDGLLVATEAFGGDAEPLTLDAGTQLSAP</sequence>
<evidence type="ECO:0000313" key="4">
    <source>
        <dbReference type="Proteomes" id="UP000218965"/>
    </source>
</evidence>